<feature type="domain" description="RsdA/BaiN/AoA(So)-like insert" evidence="5">
    <location>
        <begin position="283"/>
        <end position="453"/>
    </location>
</feature>
<accession>A0ABP1AJI6</accession>
<dbReference type="Gene3D" id="3.50.50.60">
    <property type="entry name" value="FAD/NAD(P)-binding domain"/>
    <property type="match status" value="1"/>
</dbReference>
<keyword evidence="7" id="KW-1185">Reference proteome</keyword>
<dbReference type="Gene3D" id="1.10.8.260">
    <property type="entry name" value="HI0933 insert domain-like"/>
    <property type="match status" value="1"/>
</dbReference>
<evidence type="ECO:0000259" key="5">
    <source>
        <dbReference type="Pfam" id="PF22780"/>
    </source>
</evidence>
<dbReference type="EMBL" id="OZ023714">
    <property type="protein sequence ID" value="CAK9862715.1"/>
    <property type="molecule type" value="Genomic_DNA"/>
</dbReference>
<dbReference type="Pfam" id="PF22780">
    <property type="entry name" value="HI0933_like_1st"/>
    <property type="match status" value="1"/>
</dbReference>
<keyword evidence="2" id="KW-0285">Flavoprotein</keyword>
<keyword evidence="3" id="KW-0274">FAD</keyword>
<name>A0ABP1AJI6_9BRYO</name>
<dbReference type="SUPFAM" id="SSF51905">
    <property type="entry name" value="FAD/NAD(P)-binding domain"/>
    <property type="match status" value="1"/>
</dbReference>
<reference evidence="6" key="1">
    <citation type="submission" date="2024-03" db="EMBL/GenBank/DDBJ databases">
        <authorList>
            <consortium name="ELIXIR-Norway"/>
            <consortium name="Elixir Norway"/>
        </authorList>
    </citation>
    <scope>NUCLEOTIDE SEQUENCE</scope>
</reference>
<gene>
    <name evidence="6" type="ORF">CSSPJE1EN2_LOCUS5710</name>
</gene>
<dbReference type="SUPFAM" id="SSF160996">
    <property type="entry name" value="HI0933 insert domain-like"/>
    <property type="match status" value="1"/>
</dbReference>
<dbReference type="PANTHER" id="PTHR42887:SF2">
    <property type="entry name" value="OS12G0638800 PROTEIN"/>
    <property type="match status" value="1"/>
</dbReference>
<feature type="domain" description="RsdA/BaiN/AoA(So)-like Rossmann fold-like" evidence="4">
    <location>
        <begin position="96"/>
        <end position="506"/>
    </location>
</feature>
<dbReference type="InterPro" id="IPR036188">
    <property type="entry name" value="FAD/NAD-bd_sf"/>
</dbReference>
<evidence type="ECO:0000256" key="3">
    <source>
        <dbReference type="ARBA" id="ARBA00022827"/>
    </source>
</evidence>
<evidence type="ECO:0000256" key="2">
    <source>
        <dbReference type="ARBA" id="ARBA00022630"/>
    </source>
</evidence>
<evidence type="ECO:0000313" key="7">
    <source>
        <dbReference type="Proteomes" id="UP001497522"/>
    </source>
</evidence>
<dbReference type="Proteomes" id="UP001497522">
    <property type="component" value="Chromosome 13"/>
</dbReference>
<evidence type="ECO:0008006" key="8">
    <source>
        <dbReference type="Google" id="ProtNLM"/>
    </source>
</evidence>
<sequence>MFLPGAIATVYNCRAASEPAAVLNHSYPICNGLLSIHQRTAQTARACNKLHTRVRFFRLCGATVFLNLVIFVDGISVQGVESERADAGQQQQHPVLVVVGGGAAGIFGALQAKTVFPQMQVIVLEKGKLLSKVRISGGGRCNVTTGLFVEPLALAEQYPRGHKELRGSFFRSHGPRDTVTWFLERGVVLKTEEDGRMFPVTDSSTTIVDCLMNEAHRLGVVLQTRASVSSISINENGKFALHLAATSGASNEVAADYVLLATGSSQQGYGLAVQLGHSIVEPQPSLFTFKVKDTVLTELAGISLSHIQAELELPGQKCRDPHLLQTGPLLITHWGLSGPLILRLSAWAARYLHSSNYQGTLWVDFAPSMDVNEVFETLVNHKISFPIRQLGGPAPGKFSFVRRFWHYLLQRENLDKMALWATVPKKSLWQLATLLKRCAFLVSGKGEFKDEFVTAGGVPLAEVDLKTMESKLCPHLFFAGEVLNIDGITGGFNFQNAWTGGYISGMAIASLASKTFEVKLPSSAQIFLFCSISQPSSGMKWSL</sequence>
<dbReference type="InterPro" id="IPR057661">
    <property type="entry name" value="RsdA/BaiN/AoA(So)_Rossmann"/>
</dbReference>
<evidence type="ECO:0000256" key="1">
    <source>
        <dbReference type="ARBA" id="ARBA00001974"/>
    </source>
</evidence>
<dbReference type="InterPro" id="IPR055178">
    <property type="entry name" value="RsdA/BaiN/AoA(So)-like_dom"/>
</dbReference>
<evidence type="ECO:0000313" key="6">
    <source>
        <dbReference type="EMBL" id="CAK9862715.1"/>
    </source>
</evidence>
<dbReference type="PANTHER" id="PTHR42887">
    <property type="entry name" value="OS12G0638800 PROTEIN"/>
    <property type="match status" value="1"/>
</dbReference>
<dbReference type="Gene3D" id="2.40.30.10">
    <property type="entry name" value="Translation factors"/>
    <property type="match status" value="1"/>
</dbReference>
<dbReference type="NCBIfam" id="TIGR00275">
    <property type="entry name" value="aminoacetone oxidase family FAD-binding enzyme"/>
    <property type="match status" value="1"/>
</dbReference>
<evidence type="ECO:0000259" key="4">
    <source>
        <dbReference type="Pfam" id="PF03486"/>
    </source>
</evidence>
<protein>
    <recommendedName>
        <fullName evidence="8">FAD/NAD(P)-binding oxidoreductase family protein</fullName>
    </recommendedName>
</protein>
<proteinExistence type="predicted"/>
<comment type="cofactor">
    <cofactor evidence="1">
        <name>FAD</name>
        <dbReference type="ChEBI" id="CHEBI:57692"/>
    </cofactor>
</comment>
<organism evidence="6 7">
    <name type="scientific">Sphagnum jensenii</name>
    <dbReference type="NCBI Taxonomy" id="128206"/>
    <lineage>
        <taxon>Eukaryota</taxon>
        <taxon>Viridiplantae</taxon>
        <taxon>Streptophyta</taxon>
        <taxon>Embryophyta</taxon>
        <taxon>Bryophyta</taxon>
        <taxon>Sphagnophytina</taxon>
        <taxon>Sphagnopsida</taxon>
        <taxon>Sphagnales</taxon>
        <taxon>Sphagnaceae</taxon>
        <taxon>Sphagnum</taxon>
    </lineage>
</organism>
<dbReference type="InterPro" id="IPR023166">
    <property type="entry name" value="BaiN-like_dom_sf"/>
</dbReference>
<dbReference type="InterPro" id="IPR004792">
    <property type="entry name" value="BaiN-like"/>
</dbReference>
<dbReference type="Pfam" id="PF03486">
    <property type="entry name" value="HI0933_like"/>
    <property type="match status" value="1"/>
</dbReference>